<sequence length="529" mass="58704">MLRYLEVGYNPLNGILPNSIGNLSSTTEAVNLADAHISGFIPASTGNISGLITLVFKNNNLMGNIPSEIGKLKQLQGLSLSNNKLQRHISEAVCHLSNLVKLFLQVNELSGEIPECIGNLSMLLDLSLGSNKFSSKIPLSLWKMSGLLYFDVSRNSIEGEVTPDIGELKAILELNLSSNNLSGVIPSRLGELLHLQYLDLSNNSFSGQIPFSFSNLISIEYWDLSLYDLSGTIPKSLEKLSYLKSINVSYNVLDGEIPSGGVFANSTLQSFVGNKGLCGMHILEVLPCPITKSGQQSKSKKLVLKIVIPVVTSSFIIFLLVSIWIMKRKKIAKSKDVEKVLDLENEQVCKKFDTECEVMRNVRHRNLIPVITTCSSEYIRAFVLQYIVMLDAAMAIEYLYHCNATPIVHCDLKPSNILLDEDMVAHVGDFGISKILAVLTKRGPTDEEIFNENLDLRKWITQSFSGTIMEVVDANLFLEEEQITSKGEICIAAMVELALYCTKENPESRITMEDVVKRLNKIKNTFLET</sequence>
<dbReference type="InterPro" id="IPR008271">
    <property type="entry name" value="Ser/Thr_kinase_AS"/>
</dbReference>
<dbReference type="GO" id="GO:0005524">
    <property type="term" value="F:ATP binding"/>
    <property type="evidence" value="ECO:0007669"/>
    <property type="project" value="InterPro"/>
</dbReference>
<evidence type="ECO:0000256" key="7">
    <source>
        <dbReference type="SAM" id="Phobius"/>
    </source>
</evidence>
<evidence type="ECO:0000256" key="6">
    <source>
        <dbReference type="ARBA" id="ARBA00023136"/>
    </source>
</evidence>
<dbReference type="InterPro" id="IPR051809">
    <property type="entry name" value="Plant_receptor-like_S/T_kinase"/>
</dbReference>
<dbReference type="Gene3D" id="3.30.200.20">
    <property type="entry name" value="Phosphorylase Kinase, domain 1"/>
    <property type="match status" value="1"/>
</dbReference>
<dbReference type="EMBL" id="AYRZ02000005">
    <property type="protein sequence ID" value="PHT80710.1"/>
    <property type="molecule type" value="Genomic_DNA"/>
</dbReference>
<evidence type="ECO:0000259" key="8">
    <source>
        <dbReference type="PROSITE" id="PS50011"/>
    </source>
</evidence>
<gene>
    <name evidence="9" type="ORF">T459_13725</name>
</gene>
<evidence type="ECO:0000313" key="9">
    <source>
        <dbReference type="EMBL" id="PHT80710.1"/>
    </source>
</evidence>
<dbReference type="SUPFAM" id="SSF56112">
    <property type="entry name" value="Protein kinase-like (PK-like)"/>
    <property type="match status" value="1"/>
</dbReference>
<dbReference type="PROSITE" id="PS50011">
    <property type="entry name" value="PROTEIN_KINASE_DOM"/>
    <property type="match status" value="1"/>
</dbReference>
<dbReference type="PANTHER" id="PTHR27008">
    <property type="entry name" value="OS04G0122200 PROTEIN"/>
    <property type="match status" value="1"/>
</dbReference>
<feature type="domain" description="Protein kinase" evidence="8">
    <location>
        <begin position="248"/>
        <end position="529"/>
    </location>
</feature>
<proteinExistence type="predicted"/>
<dbReference type="InterPro" id="IPR000719">
    <property type="entry name" value="Prot_kinase_dom"/>
</dbReference>
<dbReference type="GO" id="GO:0016020">
    <property type="term" value="C:membrane"/>
    <property type="evidence" value="ECO:0007669"/>
    <property type="project" value="UniProtKB-SubCell"/>
</dbReference>
<dbReference type="SMART" id="SM00220">
    <property type="entry name" value="S_TKc"/>
    <property type="match status" value="1"/>
</dbReference>
<protein>
    <recommendedName>
        <fullName evidence="8">Protein kinase domain-containing protein</fullName>
    </recommendedName>
</protein>
<comment type="subcellular location">
    <subcellularLocation>
        <location evidence="1">Membrane</location>
        <topology evidence="1">Single-pass membrane protein</topology>
    </subcellularLocation>
</comment>
<keyword evidence="5 7" id="KW-1133">Transmembrane helix</keyword>
<keyword evidence="4" id="KW-0677">Repeat</keyword>
<name>A0A2G2ZFE3_CAPAN</name>
<evidence type="ECO:0000256" key="4">
    <source>
        <dbReference type="ARBA" id="ARBA00022737"/>
    </source>
</evidence>
<dbReference type="FunFam" id="3.80.10.10:FF:000095">
    <property type="entry name" value="LRR receptor-like serine/threonine-protein kinase GSO1"/>
    <property type="match status" value="1"/>
</dbReference>
<dbReference type="OMA" id="EICIAAM"/>
<feature type="transmembrane region" description="Helical" evidence="7">
    <location>
        <begin position="302"/>
        <end position="325"/>
    </location>
</feature>
<keyword evidence="6 7" id="KW-0472">Membrane</keyword>
<accession>A0A2G2ZFE3</accession>
<dbReference type="InterPro" id="IPR011009">
    <property type="entry name" value="Kinase-like_dom_sf"/>
</dbReference>
<dbReference type="InterPro" id="IPR001611">
    <property type="entry name" value="Leu-rich_rpt"/>
</dbReference>
<evidence type="ECO:0000256" key="1">
    <source>
        <dbReference type="ARBA" id="ARBA00004167"/>
    </source>
</evidence>
<dbReference type="Gramene" id="PHT80710">
    <property type="protein sequence ID" value="PHT80710"/>
    <property type="gene ID" value="T459_13725"/>
</dbReference>
<keyword evidence="2" id="KW-0433">Leucine-rich repeat</keyword>
<dbReference type="InterPro" id="IPR032675">
    <property type="entry name" value="LRR_dom_sf"/>
</dbReference>
<evidence type="ECO:0000256" key="5">
    <source>
        <dbReference type="ARBA" id="ARBA00022989"/>
    </source>
</evidence>
<dbReference type="Proteomes" id="UP000222542">
    <property type="component" value="Unassembled WGS sequence"/>
</dbReference>
<dbReference type="Gene3D" id="3.80.10.10">
    <property type="entry name" value="Ribonuclease Inhibitor"/>
    <property type="match status" value="1"/>
</dbReference>
<comment type="caution">
    <text evidence="9">The sequence shown here is derived from an EMBL/GenBank/DDBJ whole genome shotgun (WGS) entry which is preliminary data.</text>
</comment>
<organism evidence="9 10">
    <name type="scientific">Capsicum annuum</name>
    <name type="common">Capsicum pepper</name>
    <dbReference type="NCBI Taxonomy" id="4072"/>
    <lineage>
        <taxon>Eukaryota</taxon>
        <taxon>Viridiplantae</taxon>
        <taxon>Streptophyta</taxon>
        <taxon>Embryophyta</taxon>
        <taxon>Tracheophyta</taxon>
        <taxon>Spermatophyta</taxon>
        <taxon>Magnoliopsida</taxon>
        <taxon>eudicotyledons</taxon>
        <taxon>Gunneridae</taxon>
        <taxon>Pentapetalae</taxon>
        <taxon>asterids</taxon>
        <taxon>lamiids</taxon>
        <taxon>Solanales</taxon>
        <taxon>Solanaceae</taxon>
        <taxon>Solanoideae</taxon>
        <taxon>Capsiceae</taxon>
        <taxon>Capsicum</taxon>
    </lineage>
</organism>
<dbReference type="Pfam" id="PF00069">
    <property type="entry name" value="Pkinase"/>
    <property type="match status" value="1"/>
</dbReference>
<reference evidence="9 10" key="1">
    <citation type="journal article" date="2014" name="Nat. Genet.">
        <title>Genome sequence of the hot pepper provides insights into the evolution of pungency in Capsicum species.</title>
        <authorList>
            <person name="Kim S."/>
            <person name="Park M."/>
            <person name="Yeom S.I."/>
            <person name="Kim Y.M."/>
            <person name="Lee J.M."/>
            <person name="Lee H.A."/>
            <person name="Seo E."/>
            <person name="Choi J."/>
            <person name="Cheong K."/>
            <person name="Kim K.T."/>
            <person name="Jung K."/>
            <person name="Lee G.W."/>
            <person name="Oh S.K."/>
            <person name="Bae C."/>
            <person name="Kim S.B."/>
            <person name="Lee H.Y."/>
            <person name="Kim S.Y."/>
            <person name="Kim M.S."/>
            <person name="Kang B.C."/>
            <person name="Jo Y.D."/>
            <person name="Yang H.B."/>
            <person name="Jeong H.J."/>
            <person name="Kang W.H."/>
            <person name="Kwon J.K."/>
            <person name="Shin C."/>
            <person name="Lim J.Y."/>
            <person name="Park J.H."/>
            <person name="Huh J.H."/>
            <person name="Kim J.S."/>
            <person name="Kim B.D."/>
            <person name="Cohen O."/>
            <person name="Paran I."/>
            <person name="Suh M.C."/>
            <person name="Lee S.B."/>
            <person name="Kim Y.K."/>
            <person name="Shin Y."/>
            <person name="Noh S.J."/>
            <person name="Park J."/>
            <person name="Seo Y.S."/>
            <person name="Kwon S.Y."/>
            <person name="Kim H.A."/>
            <person name="Park J.M."/>
            <person name="Kim H.J."/>
            <person name="Choi S.B."/>
            <person name="Bosland P.W."/>
            <person name="Reeves G."/>
            <person name="Jo S.H."/>
            <person name="Lee B.W."/>
            <person name="Cho H.T."/>
            <person name="Choi H.S."/>
            <person name="Lee M.S."/>
            <person name="Yu Y."/>
            <person name="Do Choi Y."/>
            <person name="Park B.S."/>
            <person name="van Deynze A."/>
            <person name="Ashrafi H."/>
            <person name="Hill T."/>
            <person name="Kim W.T."/>
            <person name="Pai H.S."/>
            <person name="Ahn H.K."/>
            <person name="Yeam I."/>
            <person name="Giovannoni J.J."/>
            <person name="Rose J.K."/>
            <person name="Sorensen I."/>
            <person name="Lee S.J."/>
            <person name="Kim R.W."/>
            <person name="Choi I.Y."/>
            <person name="Choi B.S."/>
            <person name="Lim J.S."/>
            <person name="Lee Y.H."/>
            <person name="Choi D."/>
        </authorList>
    </citation>
    <scope>NUCLEOTIDE SEQUENCE [LARGE SCALE GENOMIC DNA]</scope>
    <source>
        <strain evidence="10">cv. CM334</strain>
    </source>
</reference>
<dbReference type="PANTHER" id="PTHR27008:SF497">
    <property type="entry name" value="OS11G0695000 PROTEIN"/>
    <property type="match status" value="1"/>
</dbReference>
<evidence type="ECO:0000256" key="2">
    <source>
        <dbReference type="ARBA" id="ARBA00022614"/>
    </source>
</evidence>
<dbReference type="AlphaFoldDB" id="A0A2G2ZFE3"/>
<dbReference type="Gene3D" id="1.10.510.10">
    <property type="entry name" value="Transferase(Phosphotransferase) domain 1"/>
    <property type="match status" value="2"/>
</dbReference>
<dbReference type="PROSITE" id="PS00108">
    <property type="entry name" value="PROTEIN_KINASE_ST"/>
    <property type="match status" value="1"/>
</dbReference>
<keyword evidence="3 7" id="KW-0812">Transmembrane</keyword>
<dbReference type="SUPFAM" id="SSF52058">
    <property type="entry name" value="L domain-like"/>
    <property type="match status" value="1"/>
</dbReference>
<reference evidence="9 10" key="2">
    <citation type="journal article" date="2017" name="Genome Biol.">
        <title>New reference genome sequences of hot pepper reveal the massive evolution of plant disease-resistance genes by retroduplication.</title>
        <authorList>
            <person name="Kim S."/>
            <person name="Park J."/>
            <person name="Yeom S.I."/>
            <person name="Kim Y.M."/>
            <person name="Seo E."/>
            <person name="Kim K.T."/>
            <person name="Kim M.S."/>
            <person name="Lee J.M."/>
            <person name="Cheong K."/>
            <person name="Shin H.S."/>
            <person name="Kim S.B."/>
            <person name="Han K."/>
            <person name="Lee J."/>
            <person name="Park M."/>
            <person name="Lee H.A."/>
            <person name="Lee H.Y."/>
            <person name="Lee Y."/>
            <person name="Oh S."/>
            <person name="Lee J.H."/>
            <person name="Choi E."/>
            <person name="Choi E."/>
            <person name="Lee S.E."/>
            <person name="Jeon J."/>
            <person name="Kim H."/>
            <person name="Choi G."/>
            <person name="Song H."/>
            <person name="Lee J."/>
            <person name="Lee S.C."/>
            <person name="Kwon J.K."/>
            <person name="Lee H.Y."/>
            <person name="Koo N."/>
            <person name="Hong Y."/>
            <person name="Kim R.W."/>
            <person name="Kang W.H."/>
            <person name="Huh J.H."/>
            <person name="Kang B.C."/>
            <person name="Yang T.J."/>
            <person name="Lee Y.H."/>
            <person name="Bennetzen J.L."/>
            <person name="Choi D."/>
        </authorList>
    </citation>
    <scope>NUCLEOTIDE SEQUENCE [LARGE SCALE GENOMIC DNA]</scope>
    <source>
        <strain evidence="10">cv. CM334</strain>
    </source>
</reference>
<evidence type="ECO:0000313" key="10">
    <source>
        <dbReference type="Proteomes" id="UP000222542"/>
    </source>
</evidence>
<evidence type="ECO:0000256" key="3">
    <source>
        <dbReference type="ARBA" id="ARBA00022692"/>
    </source>
</evidence>
<dbReference type="Pfam" id="PF00560">
    <property type="entry name" value="LRR_1"/>
    <property type="match status" value="6"/>
</dbReference>
<keyword evidence="10" id="KW-1185">Reference proteome</keyword>
<dbReference type="GO" id="GO:0004672">
    <property type="term" value="F:protein kinase activity"/>
    <property type="evidence" value="ECO:0007669"/>
    <property type="project" value="InterPro"/>
</dbReference>